<dbReference type="Proteomes" id="UP001500359">
    <property type="component" value="Unassembled WGS sequence"/>
</dbReference>
<keyword evidence="4" id="KW-1185">Reference proteome</keyword>
<feature type="signal peptide" evidence="1">
    <location>
        <begin position="1"/>
        <end position="21"/>
    </location>
</feature>
<sequence length="145" mass="16231">MKHTFAFTIVAVSVLLLSACAKLPSSHGHPIIEAYSESWNEKNVQKMAALMHPQIQWLSVKGNTINVEISGKSELVEAMQKWFEDADLPAGSLRDWSLNGNFVAVTETATWIDDSGATQSQSSLTVYELEDDLIRRVYYYPSVKH</sequence>
<organism evidence="3 4">
    <name type="scientific">Aliiglaciecola litoralis</name>
    <dbReference type="NCBI Taxonomy" id="582857"/>
    <lineage>
        <taxon>Bacteria</taxon>
        <taxon>Pseudomonadati</taxon>
        <taxon>Pseudomonadota</taxon>
        <taxon>Gammaproteobacteria</taxon>
        <taxon>Alteromonadales</taxon>
        <taxon>Alteromonadaceae</taxon>
        <taxon>Aliiglaciecola</taxon>
    </lineage>
</organism>
<feature type="chain" id="PRO_5046768659" description="SnoaL-like domain-containing protein" evidence="1">
    <location>
        <begin position="22"/>
        <end position="145"/>
    </location>
</feature>
<evidence type="ECO:0000259" key="2">
    <source>
        <dbReference type="Pfam" id="PF12680"/>
    </source>
</evidence>
<protein>
    <recommendedName>
        <fullName evidence="2">SnoaL-like domain-containing protein</fullName>
    </recommendedName>
</protein>
<feature type="domain" description="SnoaL-like" evidence="2">
    <location>
        <begin position="32"/>
        <end position="136"/>
    </location>
</feature>
<dbReference type="Gene3D" id="3.10.450.50">
    <property type="match status" value="1"/>
</dbReference>
<proteinExistence type="predicted"/>
<name>A0ABP3X218_9ALTE</name>
<dbReference type="RefSeq" id="WP_343862024.1">
    <property type="nucleotide sequence ID" value="NZ_BAAAFD010000012.1"/>
</dbReference>
<evidence type="ECO:0000313" key="3">
    <source>
        <dbReference type="EMBL" id="GAA0859512.1"/>
    </source>
</evidence>
<comment type="caution">
    <text evidence="3">The sequence shown here is derived from an EMBL/GenBank/DDBJ whole genome shotgun (WGS) entry which is preliminary data.</text>
</comment>
<gene>
    <name evidence="3" type="ORF">GCM10009114_33240</name>
</gene>
<keyword evidence="1" id="KW-0732">Signal</keyword>
<evidence type="ECO:0000313" key="4">
    <source>
        <dbReference type="Proteomes" id="UP001500359"/>
    </source>
</evidence>
<dbReference type="SUPFAM" id="SSF54427">
    <property type="entry name" value="NTF2-like"/>
    <property type="match status" value="1"/>
</dbReference>
<evidence type="ECO:0000256" key="1">
    <source>
        <dbReference type="SAM" id="SignalP"/>
    </source>
</evidence>
<accession>A0ABP3X218</accession>
<dbReference type="PROSITE" id="PS51257">
    <property type="entry name" value="PROKAR_LIPOPROTEIN"/>
    <property type="match status" value="1"/>
</dbReference>
<reference evidence="4" key="1">
    <citation type="journal article" date="2019" name="Int. J. Syst. Evol. Microbiol.">
        <title>The Global Catalogue of Microorganisms (GCM) 10K type strain sequencing project: providing services to taxonomists for standard genome sequencing and annotation.</title>
        <authorList>
            <consortium name="The Broad Institute Genomics Platform"/>
            <consortium name="The Broad Institute Genome Sequencing Center for Infectious Disease"/>
            <person name="Wu L."/>
            <person name="Ma J."/>
        </authorList>
    </citation>
    <scope>NUCLEOTIDE SEQUENCE [LARGE SCALE GENOMIC DNA]</scope>
    <source>
        <strain evidence="4">JCM 15896</strain>
    </source>
</reference>
<dbReference type="Pfam" id="PF12680">
    <property type="entry name" value="SnoaL_2"/>
    <property type="match status" value="1"/>
</dbReference>
<dbReference type="InterPro" id="IPR037401">
    <property type="entry name" value="SnoaL-like"/>
</dbReference>
<dbReference type="EMBL" id="BAAAFD010000012">
    <property type="protein sequence ID" value="GAA0859512.1"/>
    <property type="molecule type" value="Genomic_DNA"/>
</dbReference>
<dbReference type="InterPro" id="IPR032710">
    <property type="entry name" value="NTF2-like_dom_sf"/>
</dbReference>